<keyword evidence="4" id="KW-0472">Membrane</keyword>
<proteinExistence type="predicted"/>
<dbReference type="InterPro" id="IPR001258">
    <property type="entry name" value="NHL_repeat"/>
</dbReference>
<feature type="transmembrane region" description="Helical" evidence="4">
    <location>
        <begin position="55"/>
        <end position="75"/>
    </location>
</feature>
<keyword evidence="1" id="KW-0677">Repeat</keyword>
<reference evidence="5" key="1">
    <citation type="submission" date="2021-02" db="EMBL/GenBank/DDBJ databases">
        <authorList>
            <person name="Nowell W R."/>
        </authorList>
    </citation>
    <scope>NUCLEOTIDE SEQUENCE</scope>
</reference>
<dbReference type="PANTHER" id="PTHR24104">
    <property type="entry name" value="E3 UBIQUITIN-PROTEIN LIGASE NHLRC1-RELATED"/>
    <property type="match status" value="1"/>
</dbReference>
<sequence length="635" mass="66698">MQAADIPIDSLTSGASNSTSNQTPNDIHIDLKHVANIGENTSKISKKSFWIKSGLAGLLAITVTCGAIIPTALILSPLKVSSTTNATTVAVTIVTLNYITVVGATAVGITTTTVATTVGTTVSTTTTTVATTTATTTTVTSCTPGSSWNSTGITIAGVTGVLGTNSTLLSYVNDVGIDIFSNIYVADANNQRIQRFALNATVGQTVAGVVSTIGSTATLLNYPRAIFVLASTLFVSDLYNYRIQKFTYNTSTGVTFAGAIIKILFFYLEGNGQGSALNQINLCYGVYVDTTGTIYYSDFTNNRILKKLNSSSTGVVVAGNNGVGSASNQFNGPMGIYIDANNQSIIYVVDSSNHRVQRWVIGGTSGTTVAGGNSNGSALNQLNNPRAVISDSSSNLYISDTNNHRVVMWASGSTIGILIAGTSGVIGSTETTLNYPNGITFDANKNLYVADSCNFRVQKYTTCAVTTTTIATTTTTVTAIPPCAPQSRSSGTLFSVTNPTSSTYPTYTCYAYTWVATGSSATLSFFFRHDPGGWMLDDVNVYHGLTQLITNGGFEAGTLSGWTYSGSCTFYTGMAYSGSSYAKSGSYYYYDRCSSNGDTISQTFSTVAGDTYVVSFWLTNYGCCSPTEIANVTIS</sequence>
<comment type="caution">
    <text evidence="5">The sequence shown here is derived from an EMBL/GenBank/DDBJ whole genome shotgun (WGS) entry which is preliminary data.</text>
</comment>
<feature type="compositionally biased region" description="Polar residues" evidence="3">
    <location>
        <begin position="10"/>
        <end position="22"/>
    </location>
</feature>
<gene>
    <name evidence="5" type="ORF">XDN619_LOCUS35762</name>
</gene>
<dbReference type="CDD" id="cd05819">
    <property type="entry name" value="NHL"/>
    <property type="match status" value="1"/>
</dbReference>
<dbReference type="EMBL" id="CAJNRG010018389">
    <property type="protein sequence ID" value="CAF2256969.1"/>
    <property type="molecule type" value="Genomic_DNA"/>
</dbReference>
<dbReference type="SUPFAM" id="SSF101898">
    <property type="entry name" value="NHL repeat"/>
    <property type="match status" value="2"/>
</dbReference>
<evidence type="ECO:0000256" key="3">
    <source>
        <dbReference type="SAM" id="MobiDB-lite"/>
    </source>
</evidence>
<evidence type="ECO:0008006" key="7">
    <source>
        <dbReference type="Google" id="ProtNLM"/>
    </source>
</evidence>
<evidence type="ECO:0000256" key="2">
    <source>
        <dbReference type="PROSITE-ProRule" id="PRU00504"/>
    </source>
</evidence>
<feature type="repeat" description="NHL" evidence="2">
    <location>
        <begin position="420"/>
        <end position="463"/>
    </location>
</feature>
<evidence type="ECO:0000256" key="4">
    <source>
        <dbReference type="SAM" id="Phobius"/>
    </source>
</evidence>
<dbReference type="GO" id="GO:0008270">
    <property type="term" value="F:zinc ion binding"/>
    <property type="evidence" value="ECO:0007669"/>
    <property type="project" value="UniProtKB-KW"/>
</dbReference>
<organism evidence="5 6">
    <name type="scientific">Rotaria magnacalcarata</name>
    <dbReference type="NCBI Taxonomy" id="392030"/>
    <lineage>
        <taxon>Eukaryota</taxon>
        <taxon>Metazoa</taxon>
        <taxon>Spiralia</taxon>
        <taxon>Gnathifera</taxon>
        <taxon>Rotifera</taxon>
        <taxon>Eurotatoria</taxon>
        <taxon>Bdelloidea</taxon>
        <taxon>Philodinida</taxon>
        <taxon>Philodinidae</taxon>
        <taxon>Rotaria</taxon>
    </lineage>
</organism>
<dbReference type="Proteomes" id="UP000663887">
    <property type="component" value="Unassembled WGS sequence"/>
</dbReference>
<accession>A0A817A6P9</accession>
<dbReference type="InterPro" id="IPR050952">
    <property type="entry name" value="TRIM-NHL_E3_ligases"/>
</dbReference>
<feature type="region of interest" description="Disordered" evidence="3">
    <location>
        <begin position="1"/>
        <end position="22"/>
    </location>
</feature>
<dbReference type="Gene3D" id="2.40.10.500">
    <property type="match status" value="1"/>
</dbReference>
<dbReference type="PANTHER" id="PTHR24104:SF25">
    <property type="entry name" value="PROTEIN LIN-41"/>
    <property type="match status" value="1"/>
</dbReference>
<dbReference type="Gene3D" id="2.60.120.260">
    <property type="entry name" value="Galactose-binding domain-like"/>
    <property type="match status" value="1"/>
</dbReference>
<keyword evidence="4" id="KW-1133">Transmembrane helix</keyword>
<dbReference type="Pfam" id="PF01436">
    <property type="entry name" value="NHL"/>
    <property type="match status" value="1"/>
</dbReference>
<evidence type="ECO:0000313" key="6">
    <source>
        <dbReference type="Proteomes" id="UP000663887"/>
    </source>
</evidence>
<dbReference type="AlphaFoldDB" id="A0A817A6P9"/>
<dbReference type="PROSITE" id="PS51125">
    <property type="entry name" value="NHL"/>
    <property type="match status" value="1"/>
</dbReference>
<evidence type="ECO:0000313" key="5">
    <source>
        <dbReference type="EMBL" id="CAF2256969.1"/>
    </source>
</evidence>
<protein>
    <recommendedName>
        <fullName evidence="7">NHL repeat containing protein</fullName>
    </recommendedName>
</protein>
<keyword evidence="4" id="KW-0812">Transmembrane</keyword>
<name>A0A817A6P9_9BILA</name>
<dbReference type="InterPro" id="IPR011042">
    <property type="entry name" value="6-blade_b-propeller_TolB-like"/>
</dbReference>
<dbReference type="Gene3D" id="2.120.10.30">
    <property type="entry name" value="TolB, C-terminal domain"/>
    <property type="match status" value="2"/>
</dbReference>
<evidence type="ECO:0000256" key="1">
    <source>
        <dbReference type="ARBA" id="ARBA00022737"/>
    </source>
</evidence>